<feature type="region of interest" description="Disordered" evidence="1">
    <location>
        <begin position="1"/>
        <end position="33"/>
    </location>
</feature>
<feature type="compositionally biased region" description="Basic and acidic residues" evidence="1">
    <location>
        <begin position="1"/>
        <end position="15"/>
    </location>
</feature>
<sequence length="33" mass="3574">MPLMKKESRLGKGDKNISLGGPRDGTNNSKSRT</sequence>
<protein>
    <recommendedName>
        <fullName evidence="4">Spermidine/putrescine ABC transporter ATP-binding protein</fullName>
    </recommendedName>
</protein>
<proteinExistence type="predicted"/>
<evidence type="ECO:0008006" key="4">
    <source>
        <dbReference type="Google" id="ProtNLM"/>
    </source>
</evidence>
<name>A0ABU0AEI6_9BACI</name>
<dbReference type="EMBL" id="JAUSUB010000005">
    <property type="protein sequence ID" value="MDQ0269664.1"/>
    <property type="molecule type" value="Genomic_DNA"/>
</dbReference>
<evidence type="ECO:0000256" key="1">
    <source>
        <dbReference type="SAM" id="MobiDB-lite"/>
    </source>
</evidence>
<accession>A0ABU0AEI6</accession>
<evidence type="ECO:0000313" key="2">
    <source>
        <dbReference type="EMBL" id="MDQ0269664.1"/>
    </source>
</evidence>
<evidence type="ECO:0000313" key="3">
    <source>
        <dbReference type="Proteomes" id="UP001238088"/>
    </source>
</evidence>
<reference evidence="2 3" key="1">
    <citation type="submission" date="2023-07" db="EMBL/GenBank/DDBJ databases">
        <title>Genomic Encyclopedia of Type Strains, Phase IV (KMG-IV): sequencing the most valuable type-strain genomes for metagenomic binning, comparative biology and taxonomic classification.</title>
        <authorList>
            <person name="Goeker M."/>
        </authorList>
    </citation>
    <scope>NUCLEOTIDE SEQUENCE [LARGE SCALE GENOMIC DNA]</scope>
    <source>
        <strain evidence="2 3">DSM 23494</strain>
    </source>
</reference>
<gene>
    <name evidence="2" type="ORF">J2S17_001536</name>
</gene>
<organism evidence="2 3">
    <name type="scientific">Cytobacillus purgationiresistens</name>
    <dbReference type="NCBI Taxonomy" id="863449"/>
    <lineage>
        <taxon>Bacteria</taxon>
        <taxon>Bacillati</taxon>
        <taxon>Bacillota</taxon>
        <taxon>Bacilli</taxon>
        <taxon>Bacillales</taxon>
        <taxon>Bacillaceae</taxon>
        <taxon>Cytobacillus</taxon>
    </lineage>
</organism>
<dbReference type="Proteomes" id="UP001238088">
    <property type="component" value="Unassembled WGS sequence"/>
</dbReference>
<keyword evidence="3" id="KW-1185">Reference proteome</keyword>
<comment type="caution">
    <text evidence="2">The sequence shown here is derived from an EMBL/GenBank/DDBJ whole genome shotgun (WGS) entry which is preliminary data.</text>
</comment>